<dbReference type="RefSeq" id="WP_068260823.1">
    <property type="nucleotide sequence ID" value="NZ_LWSK01000019.1"/>
</dbReference>
<organism evidence="4 5">
    <name type="scientific">Rubripirellula obstinata</name>
    <dbReference type="NCBI Taxonomy" id="406547"/>
    <lineage>
        <taxon>Bacteria</taxon>
        <taxon>Pseudomonadati</taxon>
        <taxon>Planctomycetota</taxon>
        <taxon>Planctomycetia</taxon>
        <taxon>Pirellulales</taxon>
        <taxon>Pirellulaceae</taxon>
        <taxon>Rubripirellula</taxon>
    </lineage>
</organism>
<keyword evidence="1" id="KW-0732">Signal</keyword>
<reference evidence="4 5" key="1">
    <citation type="submission" date="2019-08" db="EMBL/GenBank/DDBJ databases">
        <title>Deep-cultivation of Planctomycetes and their phenomic and genomic characterization uncovers novel biology.</title>
        <authorList>
            <person name="Wiegand S."/>
            <person name="Jogler M."/>
            <person name="Boedeker C."/>
            <person name="Pinto D."/>
            <person name="Vollmers J."/>
            <person name="Rivas-Marin E."/>
            <person name="Kohn T."/>
            <person name="Peeters S.H."/>
            <person name="Heuer A."/>
            <person name="Rast P."/>
            <person name="Oberbeckmann S."/>
            <person name="Bunk B."/>
            <person name="Jeske O."/>
            <person name="Meyerdierks A."/>
            <person name="Storesund J.E."/>
            <person name="Kallscheuer N."/>
            <person name="Luecker S."/>
            <person name="Lage O.M."/>
            <person name="Pohl T."/>
            <person name="Merkel B.J."/>
            <person name="Hornburger P."/>
            <person name="Mueller R.-W."/>
            <person name="Bruemmer F."/>
            <person name="Labrenz M."/>
            <person name="Spormann A.M."/>
            <person name="Op Den Camp H."/>
            <person name="Overmann J."/>
            <person name="Amann R."/>
            <person name="Jetten M.S.M."/>
            <person name="Mascher T."/>
            <person name="Medema M.H."/>
            <person name="Devos D.P."/>
            <person name="Kaster A.-K."/>
            <person name="Ovreas L."/>
            <person name="Rohde M."/>
            <person name="Galperin M.Y."/>
            <person name="Jogler C."/>
        </authorList>
    </citation>
    <scope>NUCLEOTIDE SEQUENCE [LARGE SCALE GENOMIC DNA]</scope>
    <source>
        <strain evidence="4 5">LF1</strain>
    </source>
</reference>
<protein>
    <submittedName>
        <fullName evidence="4">FecR protein</fullName>
    </submittedName>
</protein>
<dbReference type="InterPro" id="IPR012373">
    <property type="entry name" value="Ferrdict_sens_TM"/>
</dbReference>
<dbReference type="Pfam" id="PF04773">
    <property type="entry name" value="FecR"/>
    <property type="match status" value="1"/>
</dbReference>
<evidence type="ECO:0000256" key="1">
    <source>
        <dbReference type="ARBA" id="ARBA00022729"/>
    </source>
</evidence>
<evidence type="ECO:0000259" key="3">
    <source>
        <dbReference type="SMART" id="SM00560"/>
    </source>
</evidence>
<dbReference type="SMART" id="SM00560">
    <property type="entry name" value="LamGL"/>
    <property type="match status" value="1"/>
</dbReference>
<keyword evidence="2" id="KW-1015">Disulfide bond</keyword>
<dbReference type="GO" id="GO:0016989">
    <property type="term" value="F:sigma factor antagonist activity"/>
    <property type="evidence" value="ECO:0007669"/>
    <property type="project" value="TreeGrafter"/>
</dbReference>
<dbReference type="PANTHER" id="PTHR30273">
    <property type="entry name" value="PERIPLASMIC SIGNAL SENSOR AND SIGMA FACTOR ACTIVATOR FECR-RELATED"/>
    <property type="match status" value="1"/>
</dbReference>
<dbReference type="EMBL" id="VRLW01000001">
    <property type="protein sequence ID" value="KAA1260248.1"/>
    <property type="molecule type" value="Genomic_DNA"/>
</dbReference>
<dbReference type="OrthoDB" id="258532at2"/>
<dbReference type="InterPro" id="IPR006860">
    <property type="entry name" value="FecR"/>
</dbReference>
<dbReference type="InterPro" id="IPR006558">
    <property type="entry name" value="LamG-like"/>
</dbReference>
<dbReference type="Proteomes" id="UP000322699">
    <property type="component" value="Unassembled WGS sequence"/>
</dbReference>
<dbReference type="AlphaFoldDB" id="A0A5B1CGD3"/>
<evidence type="ECO:0000313" key="5">
    <source>
        <dbReference type="Proteomes" id="UP000322699"/>
    </source>
</evidence>
<dbReference type="Gene3D" id="2.60.120.200">
    <property type="match status" value="1"/>
</dbReference>
<dbReference type="Pfam" id="PF13385">
    <property type="entry name" value="Laminin_G_3"/>
    <property type="match status" value="1"/>
</dbReference>
<dbReference type="Gene3D" id="2.60.120.1440">
    <property type="match status" value="1"/>
</dbReference>
<feature type="domain" description="LamG-like jellyroll fold" evidence="3">
    <location>
        <begin position="389"/>
        <end position="546"/>
    </location>
</feature>
<sequence length="556" mass="61158">MDESKRAELQELMQLQLDQGLETQQRVKLSDLLRDDQQAQEFYVEFCQLHAMLAWEHGVLPEVAFDSDPTTAGSKTTQRMVSSHNVTRRWKGLAIAATTILVASTLYSLANQSKLGTSVSQDASPPIQAIATPWESRSVVASLVNKVGARLTVPGLKLDLSVDDEIRNGRYELSNGLVEIRFMNRVEMIVESPALFEIESKDRVVLHRGKISAKVSPEGKGFVVDTPSSYVTDYGTEFSVSVLSDDSSEVHVHSGEVDVKPKRAPENTDAVRLVTDQATLVEGNGVVPQGIDIAKDRFMRSLSESDSESGRYEELFAELAPRVLFQMAPNRDGLTLVGNGSAKLRGHLHYEQMDTPIYAPGRVGSAIRLDGPAREAYATVDGYPKSETGQLSVSAWVRADSRPRWAAIAKHWAVELVLDDQQQETSENEGLGGQFHFGLHEDDGDLEIQVRDERGKIAKIREGTPLTLRGWQHVAFVADGRTLTLYRNGEAVGSTPCVGVAVDGPDRMGIGVKLNPKGDRPDARNPGYWHGRIDELAIFHQALSTDDIKRLAKPAK</sequence>
<comment type="caution">
    <text evidence="4">The sequence shown here is derived from an EMBL/GenBank/DDBJ whole genome shotgun (WGS) entry which is preliminary data.</text>
</comment>
<accession>A0A5B1CGD3</accession>
<dbReference type="InterPro" id="IPR013320">
    <property type="entry name" value="ConA-like_dom_sf"/>
</dbReference>
<evidence type="ECO:0000313" key="4">
    <source>
        <dbReference type="EMBL" id="KAA1260248.1"/>
    </source>
</evidence>
<keyword evidence="5" id="KW-1185">Reference proteome</keyword>
<evidence type="ECO:0000256" key="2">
    <source>
        <dbReference type="ARBA" id="ARBA00023157"/>
    </source>
</evidence>
<proteinExistence type="predicted"/>
<name>A0A5B1CGD3_9BACT</name>
<gene>
    <name evidence="4" type="ORF">LF1_27870</name>
</gene>
<dbReference type="SUPFAM" id="SSF49899">
    <property type="entry name" value="Concanavalin A-like lectins/glucanases"/>
    <property type="match status" value="1"/>
</dbReference>
<dbReference type="PANTHER" id="PTHR30273:SF2">
    <property type="entry name" value="PROTEIN FECR"/>
    <property type="match status" value="1"/>
</dbReference>